<dbReference type="Gene3D" id="3.40.50.2300">
    <property type="match status" value="1"/>
</dbReference>
<evidence type="ECO:0000259" key="6">
    <source>
        <dbReference type="Pfam" id="PF02608"/>
    </source>
</evidence>
<gene>
    <name evidence="7" type="ORF">METZ01_LOCUS146499</name>
</gene>
<name>A0A381ZWG1_9ZZZZ</name>
<keyword evidence="2" id="KW-1003">Cell membrane</keyword>
<keyword evidence="4" id="KW-0472">Membrane</keyword>
<dbReference type="Pfam" id="PF02608">
    <property type="entry name" value="Bmp"/>
    <property type="match status" value="1"/>
</dbReference>
<protein>
    <recommendedName>
        <fullName evidence="6">ABC transporter substrate-binding protein PnrA-like domain-containing protein</fullName>
    </recommendedName>
</protein>
<dbReference type="GO" id="GO:0005886">
    <property type="term" value="C:plasma membrane"/>
    <property type="evidence" value="ECO:0007669"/>
    <property type="project" value="UniProtKB-SubCell"/>
</dbReference>
<dbReference type="CDD" id="cd06354">
    <property type="entry name" value="PBP1_PrnA-like"/>
    <property type="match status" value="1"/>
</dbReference>
<accession>A0A381ZWG1</accession>
<feature type="domain" description="ABC transporter substrate-binding protein PnrA-like" evidence="6">
    <location>
        <begin position="25"/>
        <end position="158"/>
    </location>
</feature>
<proteinExistence type="predicted"/>
<evidence type="ECO:0000256" key="5">
    <source>
        <dbReference type="ARBA" id="ARBA00023288"/>
    </source>
</evidence>
<dbReference type="InterPro" id="IPR003760">
    <property type="entry name" value="PnrA-like"/>
</dbReference>
<evidence type="ECO:0000256" key="3">
    <source>
        <dbReference type="ARBA" id="ARBA00022729"/>
    </source>
</evidence>
<reference evidence="7" key="1">
    <citation type="submission" date="2018-05" db="EMBL/GenBank/DDBJ databases">
        <authorList>
            <person name="Lanie J.A."/>
            <person name="Ng W.-L."/>
            <person name="Kazmierczak K.M."/>
            <person name="Andrzejewski T.M."/>
            <person name="Davidsen T.M."/>
            <person name="Wayne K.J."/>
            <person name="Tettelin H."/>
            <person name="Glass J.I."/>
            <person name="Rusch D."/>
            <person name="Podicherti R."/>
            <person name="Tsui H.-C.T."/>
            <person name="Winkler M.E."/>
        </authorList>
    </citation>
    <scope>NUCLEOTIDE SEQUENCE</scope>
</reference>
<dbReference type="EMBL" id="UINC01022954">
    <property type="protein sequence ID" value="SVA93645.1"/>
    <property type="molecule type" value="Genomic_DNA"/>
</dbReference>
<feature type="non-terminal residue" evidence="7">
    <location>
        <position position="160"/>
    </location>
</feature>
<evidence type="ECO:0000256" key="2">
    <source>
        <dbReference type="ARBA" id="ARBA00022475"/>
    </source>
</evidence>
<comment type="subcellular location">
    <subcellularLocation>
        <location evidence="1">Cell membrane</location>
    </subcellularLocation>
</comment>
<dbReference type="PANTHER" id="PTHR34296">
    <property type="entry name" value="TRANSCRIPTIONAL ACTIVATOR PROTEIN MED"/>
    <property type="match status" value="1"/>
</dbReference>
<organism evidence="7">
    <name type="scientific">marine metagenome</name>
    <dbReference type="NCBI Taxonomy" id="408172"/>
    <lineage>
        <taxon>unclassified sequences</taxon>
        <taxon>metagenomes</taxon>
        <taxon>ecological metagenomes</taxon>
    </lineage>
</organism>
<dbReference type="InterPro" id="IPR050957">
    <property type="entry name" value="BMP_lipoprotein"/>
</dbReference>
<keyword evidence="5" id="KW-0449">Lipoprotein</keyword>
<sequence>MKKLISILFLSFALLFSLNVYAAKVAVIYDSGGKFDKSFNELAYNAAEKFKADTGNDYIDFEAANNAQIEQGLRKLVDRGATVVVAMGFSMADAISAVAAENPDVNFTIIDVNWLQGDNIQQFVFKEHEGSFLVGMIAAMKSQTGTIGFVGGMDIPLIRK</sequence>
<dbReference type="PANTHER" id="PTHR34296:SF2">
    <property type="entry name" value="ABC TRANSPORTER GUANOSINE-BINDING PROTEIN NUPN"/>
    <property type="match status" value="1"/>
</dbReference>
<dbReference type="AlphaFoldDB" id="A0A381ZWG1"/>
<evidence type="ECO:0000256" key="4">
    <source>
        <dbReference type="ARBA" id="ARBA00023136"/>
    </source>
</evidence>
<evidence type="ECO:0000313" key="7">
    <source>
        <dbReference type="EMBL" id="SVA93645.1"/>
    </source>
</evidence>
<keyword evidence="3" id="KW-0732">Signal</keyword>
<evidence type="ECO:0000256" key="1">
    <source>
        <dbReference type="ARBA" id="ARBA00004236"/>
    </source>
</evidence>